<organism evidence="1 2">
    <name type="scientific">Pleurodeles waltl</name>
    <name type="common">Iberian ribbed newt</name>
    <dbReference type="NCBI Taxonomy" id="8319"/>
    <lineage>
        <taxon>Eukaryota</taxon>
        <taxon>Metazoa</taxon>
        <taxon>Chordata</taxon>
        <taxon>Craniata</taxon>
        <taxon>Vertebrata</taxon>
        <taxon>Euteleostomi</taxon>
        <taxon>Amphibia</taxon>
        <taxon>Batrachia</taxon>
        <taxon>Caudata</taxon>
        <taxon>Salamandroidea</taxon>
        <taxon>Salamandridae</taxon>
        <taxon>Pleurodelinae</taxon>
        <taxon>Pleurodeles</taxon>
    </lineage>
</organism>
<reference evidence="1" key="1">
    <citation type="journal article" date="2022" name="bioRxiv">
        <title>Sequencing and chromosome-scale assembly of the giantPleurodeles waltlgenome.</title>
        <authorList>
            <person name="Brown T."/>
            <person name="Elewa A."/>
            <person name="Iarovenko S."/>
            <person name="Subramanian E."/>
            <person name="Araus A.J."/>
            <person name="Petzold A."/>
            <person name="Susuki M."/>
            <person name="Suzuki K.-i.T."/>
            <person name="Hayashi T."/>
            <person name="Toyoda A."/>
            <person name="Oliveira C."/>
            <person name="Osipova E."/>
            <person name="Leigh N.D."/>
            <person name="Simon A."/>
            <person name="Yun M.H."/>
        </authorList>
    </citation>
    <scope>NUCLEOTIDE SEQUENCE</scope>
    <source>
        <strain evidence="1">20211129_DDA</strain>
        <tissue evidence="1">Liver</tissue>
    </source>
</reference>
<protein>
    <submittedName>
        <fullName evidence="1">Uncharacterized protein</fullName>
    </submittedName>
</protein>
<evidence type="ECO:0000313" key="2">
    <source>
        <dbReference type="Proteomes" id="UP001066276"/>
    </source>
</evidence>
<evidence type="ECO:0000313" key="1">
    <source>
        <dbReference type="EMBL" id="KAJ1190565.1"/>
    </source>
</evidence>
<comment type="caution">
    <text evidence="1">The sequence shown here is derived from an EMBL/GenBank/DDBJ whole genome shotgun (WGS) entry which is preliminary data.</text>
</comment>
<proteinExistence type="predicted"/>
<dbReference type="Proteomes" id="UP001066276">
    <property type="component" value="Chromosome 3_1"/>
</dbReference>
<name>A0AAV7UNH5_PLEWA</name>
<sequence>MDRSGAETDADEVRPWMVRLLKNVVPSLLWGLVGRCLWELLVLGGAPLELPPLILTSFWPAHPLRLPGDIRCFFPVLQNAAESMGMVDGAKGAAPQRWHSGGLYERGCSMITEAWCGGLRAAAEVLCTIDASHNYTSDTVGGLPVE</sequence>
<dbReference type="AlphaFoldDB" id="A0AAV7UNH5"/>
<dbReference type="EMBL" id="JANPWB010000005">
    <property type="protein sequence ID" value="KAJ1190565.1"/>
    <property type="molecule type" value="Genomic_DNA"/>
</dbReference>
<gene>
    <name evidence="1" type="ORF">NDU88_007303</name>
</gene>
<keyword evidence="2" id="KW-1185">Reference proteome</keyword>
<accession>A0AAV7UNH5</accession>